<keyword evidence="4" id="KW-1185">Reference proteome</keyword>
<evidence type="ECO:0000256" key="1">
    <source>
        <dbReference type="SAM" id="Coils"/>
    </source>
</evidence>
<organism evidence="3 4">
    <name type="scientific">Heterodera schachtii</name>
    <name type="common">Sugarbeet cyst nematode worm</name>
    <name type="synonym">Tylenchus schachtii</name>
    <dbReference type="NCBI Taxonomy" id="97005"/>
    <lineage>
        <taxon>Eukaryota</taxon>
        <taxon>Metazoa</taxon>
        <taxon>Ecdysozoa</taxon>
        <taxon>Nematoda</taxon>
        <taxon>Chromadorea</taxon>
        <taxon>Rhabditida</taxon>
        <taxon>Tylenchina</taxon>
        <taxon>Tylenchomorpha</taxon>
        <taxon>Tylenchoidea</taxon>
        <taxon>Heteroderidae</taxon>
        <taxon>Heteroderinae</taxon>
        <taxon>Heterodera</taxon>
    </lineage>
</organism>
<comment type="caution">
    <text evidence="3">The sequence shown here is derived from an EMBL/GenBank/DDBJ whole genome shotgun (WGS) entry which is preliminary data.</text>
</comment>
<keyword evidence="1" id="KW-0175">Coiled coil</keyword>
<accession>A0ABD2JEE4</accession>
<dbReference type="AlphaFoldDB" id="A0ABD2JEE4"/>
<reference evidence="3 4" key="1">
    <citation type="submission" date="2024-10" db="EMBL/GenBank/DDBJ databases">
        <authorList>
            <person name="Kim D."/>
        </authorList>
    </citation>
    <scope>NUCLEOTIDE SEQUENCE [LARGE SCALE GENOMIC DNA]</scope>
    <source>
        <strain evidence="3">Taebaek</strain>
    </source>
</reference>
<proteinExistence type="predicted"/>
<sequence>MNENRQTLADLIAAEDAKEKANPSTDRKGKTLAELFNDTGDFGFDQFLCESRENELLIGNVFKTDENVQINQLKLESKSSNKDKLEGIKQQTEEQLEKKLHNLNSMKQKDPVMSRIMESLATFSKLLKSGNQSDILMENLRSLLFSSIEICAKREKIPMSEIKTNEKFGIKSFAKEEKSEKNKQKKKLRLMYTAVDNLNITANIENKPDKENKMIRRKKRFDDLAIDLCCQARERGATQIETI</sequence>
<gene>
    <name evidence="3" type="ORF">niasHS_009065</name>
</gene>
<feature type="coiled-coil region" evidence="1">
    <location>
        <begin position="75"/>
        <end position="109"/>
    </location>
</feature>
<feature type="compositionally biased region" description="Basic and acidic residues" evidence="2">
    <location>
        <begin position="15"/>
        <end position="27"/>
    </location>
</feature>
<dbReference type="EMBL" id="JBICCN010000150">
    <property type="protein sequence ID" value="KAL3088999.1"/>
    <property type="molecule type" value="Genomic_DNA"/>
</dbReference>
<protein>
    <submittedName>
        <fullName evidence="3">Uncharacterized protein</fullName>
    </submittedName>
</protein>
<evidence type="ECO:0000313" key="3">
    <source>
        <dbReference type="EMBL" id="KAL3088999.1"/>
    </source>
</evidence>
<name>A0ABD2JEE4_HETSC</name>
<evidence type="ECO:0000313" key="4">
    <source>
        <dbReference type="Proteomes" id="UP001620645"/>
    </source>
</evidence>
<feature type="region of interest" description="Disordered" evidence="2">
    <location>
        <begin position="1"/>
        <end position="27"/>
    </location>
</feature>
<evidence type="ECO:0000256" key="2">
    <source>
        <dbReference type="SAM" id="MobiDB-lite"/>
    </source>
</evidence>
<dbReference type="Proteomes" id="UP001620645">
    <property type="component" value="Unassembled WGS sequence"/>
</dbReference>